<reference evidence="2" key="1">
    <citation type="submission" date="2020-12" db="EMBL/GenBank/DDBJ databases">
        <title>Metabolic potential, ecology and presence of endohyphal bacteria is reflected in genomic diversity of Mucoromycotina.</title>
        <authorList>
            <person name="Muszewska A."/>
            <person name="Okrasinska A."/>
            <person name="Steczkiewicz K."/>
            <person name="Drgas O."/>
            <person name="Orlowska M."/>
            <person name="Perlinska-Lenart U."/>
            <person name="Aleksandrzak-Piekarczyk T."/>
            <person name="Szatraj K."/>
            <person name="Zielenkiewicz U."/>
            <person name="Pilsyk S."/>
            <person name="Malc E."/>
            <person name="Mieczkowski P."/>
            <person name="Kruszewska J.S."/>
            <person name="Biernat P."/>
            <person name="Pawlowska J."/>
        </authorList>
    </citation>
    <scope>NUCLEOTIDE SEQUENCE</scope>
    <source>
        <strain evidence="2">WA0000017839</strain>
    </source>
</reference>
<dbReference type="OrthoDB" id="17328at2759"/>
<evidence type="ECO:0008006" key="4">
    <source>
        <dbReference type="Google" id="ProtNLM"/>
    </source>
</evidence>
<dbReference type="InterPro" id="IPR026508">
    <property type="entry name" value="TMEM164"/>
</dbReference>
<feature type="transmembrane region" description="Helical" evidence="1">
    <location>
        <begin position="151"/>
        <end position="168"/>
    </location>
</feature>
<feature type="transmembrane region" description="Helical" evidence="1">
    <location>
        <begin position="211"/>
        <end position="239"/>
    </location>
</feature>
<dbReference type="AlphaFoldDB" id="A0A8H7QHT3"/>
<feature type="transmembrane region" description="Helical" evidence="1">
    <location>
        <begin position="121"/>
        <end position="139"/>
    </location>
</feature>
<organism evidence="2 3">
    <name type="scientific">Mucor saturninus</name>
    <dbReference type="NCBI Taxonomy" id="64648"/>
    <lineage>
        <taxon>Eukaryota</taxon>
        <taxon>Fungi</taxon>
        <taxon>Fungi incertae sedis</taxon>
        <taxon>Mucoromycota</taxon>
        <taxon>Mucoromycotina</taxon>
        <taxon>Mucoromycetes</taxon>
        <taxon>Mucorales</taxon>
        <taxon>Mucorineae</taxon>
        <taxon>Mucoraceae</taxon>
        <taxon>Mucor</taxon>
    </lineage>
</organism>
<evidence type="ECO:0000256" key="1">
    <source>
        <dbReference type="SAM" id="Phobius"/>
    </source>
</evidence>
<evidence type="ECO:0000313" key="2">
    <source>
        <dbReference type="EMBL" id="KAG2192723.1"/>
    </source>
</evidence>
<feature type="transmembrane region" description="Helical" evidence="1">
    <location>
        <begin position="259"/>
        <end position="284"/>
    </location>
</feature>
<dbReference type="EMBL" id="JAEPRD010000271">
    <property type="protein sequence ID" value="KAG2192723.1"/>
    <property type="molecule type" value="Genomic_DNA"/>
</dbReference>
<proteinExistence type="predicted"/>
<protein>
    <recommendedName>
        <fullName evidence="4">Transmembrane protein 164</fullName>
    </recommendedName>
</protein>
<sequence length="305" mass="35214">MSQTLLEFAEPFLSKVEAMVHAIAADVPVETDWAQSSFGSWYNHPRQHGVELTILASIYGCATYIFFRRLLRPGTENYKLLTEFEPAHKRASLTERALTFSLICSLLMTLTHKIIRSRVWFMMQPCHMSGLLLLITLVYPNKRSPIPHVFFNIYLHLQWGALAALAFPDLREHTLIGETFNFFAEHILLLVVPVYMIYSRRYAVLPKSKEILFLSFFCYSFFHTPVLHIISLISGFNLNYMFAPPPIKVLLQLGPSYRIVMYAVAFLFKFVTRFICVETVLAVMPREKPSEPVRKVPSVRSKKID</sequence>
<dbReference type="PANTHER" id="PTHR20948:SF2">
    <property type="entry name" value="TRANSMEMBRANE PROTEIN 164"/>
    <property type="match status" value="1"/>
</dbReference>
<keyword evidence="1" id="KW-1133">Transmembrane helix</keyword>
<accession>A0A8H7QHT3</accession>
<dbReference type="Proteomes" id="UP000603453">
    <property type="component" value="Unassembled WGS sequence"/>
</dbReference>
<keyword evidence="1" id="KW-0812">Transmembrane</keyword>
<name>A0A8H7QHT3_9FUNG</name>
<gene>
    <name evidence="2" type="ORF">INT47_006440</name>
</gene>
<comment type="caution">
    <text evidence="2">The sequence shown here is derived from an EMBL/GenBank/DDBJ whole genome shotgun (WGS) entry which is preliminary data.</text>
</comment>
<dbReference type="Pfam" id="PF14808">
    <property type="entry name" value="TMEM164"/>
    <property type="match status" value="1"/>
</dbReference>
<dbReference type="PANTHER" id="PTHR20948">
    <property type="entry name" value="TRANSMEMBRANE PROTEIN 164"/>
    <property type="match status" value="1"/>
</dbReference>
<feature type="transmembrane region" description="Helical" evidence="1">
    <location>
        <begin position="180"/>
        <end position="199"/>
    </location>
</feature>
<evidence type="ECO:0000313" key="3">
    <source>
        <dbReference type="Proteomes" id="UP000603453"/>
    </source>
</evidence>
<keyword evidence="3" id="KW-1185">Reference proteome</keyword>
<keyword evidence="1" id="KW-0472">Membrane</keyword>